<name>A0A1E7FI87_9STRA</name>
<feature type="compositionally biased region" description="Basic and acidic residues" evidence="1">
    <location>
        <begin position="57"/>
        <end position="66"/>
    </location>
</feature>
<dbReference type="InParanoid" id="A0A1E7FI87"/>
<organism evidence="2 3">
    <name type="scientific">Fragilariopsis cylindrus CCMP1102</name>
    <dbReference type="NCBI Taxonomy" id="635003"/>
    <lineage>
        <taxon>Eukaryota</taxon>
        <taxon>Sar</taxon>
        <taxon>Stramenopiles</taxon>
        <taxon>Ochrophyta</taxon>
        <taxon>Bacillariophyta</taxon>
        <taxon>Bacillariophyceae</taxon>
        <taxon>Bacillariophycidae</taxon>
        <taxon>Bacillariales</taxon>
        <taxon>Bacillariaceae</taxon>
        <taxon>Fragilariopsis</taxon>
    </lineage>
</organism>
<dbReference type="KEGG" id="fcy:FRACYDRAFT_238321"/>
<evidence type="ECO:0000313" key="2">
    <source>
        <dbReference type="EMBL" id="OEU17891.1"/>
    </source>
</evidence>
<keyword evidence="3" id="KW-1185">Reference proteome</keyword>
<gene>
    <name evidence="2" type="ORF">FRACYDRAFT_238321</name>
</gene>
<dbReference type="Proteomes" id="UP000095751">
    <property type="component" value="Unassembled WGS sequence"/>
</dbReference>
<dbReference type="AlphaFoldDB" id="A0A1E7FI87"/>
<feature type="region of interest" description="Disordered" evidence="1">
    <location>
        <begin position="40"/>
        <end position="75"/>
    </location>
</feature>
<reference evidence="2 3" key="1">
    <citation type="submission" date="2016-09" db="EMBL/GenBank/DDBJ databases">
        <title>Extensive genetic diversity and differential bi-allelic expression allows diatom success in the polar Southern Ocean.</title>
        <authorList>
            <consortium name="DOE Joint Genome Institute"/>
            <person name="Mock T."/>
            <person name="Otillar R.P."/>
            <person name="Strauss J."/>
            <person name="Dupont C."/>
            <person name="Frickenhaus S."/>
            <person name="Maumus F."/>
            <person name="Mcmullan M."/>
            <person name="Sanges R."/>
            <person name="Schmutz J."/>
            <person name="Toseland A."/>
            <person name="Valas R."/>
            <person name="Veluchamy A."/>
            <person name="Ward B.J."/>
            <person name="Allen A."/>
            <person name="Barry K."/>
            <person name="Falciatore A."/>
            <person name="Ferrante M."/>
            <person name="Fortunato A.E."/>
            <person name="Gloeckner G."/>
            <person name="Gruber A."/>
            <person name="Hipkin R."/>
            <person name="Janech M."/>
            <person name="Kroth P."/>
            <person name="Leese F."/>
            <person name="Lindquist E."/>
            <person name="Lyon B.R."/>
            <person name="Martin J."/>
            <person name="Mayer C."/>
            <person name="Parker M."/>
            <person name="Quesneville H."/>
            <person name="Raymond J."/>
            <person name="Uhlig C."/>
            <person name="Valentin K.U."/>
            <person name="Worden A.Z."/>
            <person name="Armbrust E.V."/>
            <person name="Bowler C."/>
            <person name="Green B."/>
            <person name="Moulton V."/>
            <person name="Van Oosterhout C."/>
            <person name="Grigoriev I."/>
        </authorList>
    </citation>
    <scope>NUCLEOTIDE SEQUENCE [LARGE SCALE GENOMIC DNA]</scope>
    <source>
        <strain evidence="2 3">CCMP1102</strain>
    </source>
</reference>
<evidence type="ECO:0000256" key="1">
    <source>
        <dbReference type="SAM" id="MobiDB-lite"/>
    </source>
</evidence>
<proteinExistence type="predicted"/>
<sequence length="100" mass="11526">MVMLPAMVQHVTSDENMKQVAARMNVAEKPFLFLELKKGTKKEESIRRSRKKKTKEKKLEDEEKKKQAAVPVDGNDITMEKGFQHDFEDMANVPNFVGVF</sequence>
<dbReference type="EMBL" id="KV784357">
    <property type="protein sequence ID" value="OEU17891.1"/>
    <property type="molecule type" value="Genomic_DNA"/>
</dbReference>
<accession>A0A1E7FI87</accession>
<protein>
    <submittedName>
        <fullName evidence="2">Uncharacterized protein</fullName>
    </submittedName>
</protein>
<evidence type="ECO:0000313" key="3">
    <source>
        <dbReference type="Proteomes" id="UP000095751"/>
    </source>
</evidence>